<keyword evidence="2" id="KW-1185">Reference proteome</keyword>
<dbReference type="RefSeq" id="WP_161258589.1">
    <property type="nucleotide sequence ID" value="NZ_WXEY01000009.1"/>
</dbReference>
<name>A0A845L8K7_9FIRM</name>
<organism evidence="1 2">
    <name type="scientific">Heliomicrobium undosum</name>
    <dbReference type="NCBI Taxonomy" id="121734"/>
    <lineage>
        <taxon>Bacteria</taxon>
        <taxon>Bacillati</taxon>
        <taxon>Bacillota</taxon>
        <taxon>Clostridia</taxon>
        <taxon>Eubacteriales</taxon>
        <taxon>Heliobacteriaceae</taxon>
        <taxon>Heliomicrobium</taxon>
    </lineage>
</organism>
<comment type="caution">
    <text evidence="1">The sequence shown here is derived from an EMBL/GenBank/DDBJ whole genome shotgun (WGS) entry which is preliminary data.</text>
</comment>
<dbReference type="Proteomes" id="UP000463470">
    <property type="component" value="Unassembled WGS sequence"/>
</dbReference>
<protein>
    <submittedName>
        <fullName evidence="1">Uncharacterized protein</fullName>
    </submittedName>
</protein>
<evidence type="ECO:0000313" key="1">
    <source>
        <dbReference type="EMBL" id="MZP30058.1"/>
    </source>
</evidence>
<accession>A0A845L8K7</accession>
<proteinExistence type="predicted"/>
<dbReference type="AlphaFoldDB" id="A0A845L8K7"/>
<evidence type="ECO:0000313" key="2">
    <source>
        <dbReference type="Proteomes" id="UP000463470"/>
    </source>
</evidence>
<gene>
    <name evidence="1" type="ORF">GTO91_10105</name>
</gene>
<sequence length="58" mass="6624">MGRGMAGLTPFVFMMTGWVGVDELFPYKYNDIVPVGVTDFRFSRQWNIRAMVIAPLSH</sequence>
<reference evidence="1 2" key="1">
    <citation type="submission" date="2020-01" db="EMBL/GenBank/DDBJ databases">
        <title>Whole-genome sequence of Heliobacterium undosum DSM 13378.</title>
        <authorList>
            <person name="Kyndt J.A."/>
            <person name="Meyer T.E."/>
        </authorList>
    </citation>
    <scope>NUCLEOTIDE SEQUENCE [LARGE SCALE GENOMIC DNA]</scope>
    <source>
        <strain evidence="1 2">DSM 13378</strain>
    </source>
</reference>
<dbReference type="EMBL" id="WXEY01000009">
    <property type="protein sequence ID" value="MZP30058.1"/>
    <property type="molecule type" value="Genomic_DNA"/>
</dbReference>